<evidence type="ECO:0008006" key="4">
    <source>
        <dbReference type="Google" id="ProtNLM"/>
    </source>
</evidence>
<evidence type="ECO:0000313" key="3">
    <source>
        <dbReference type="Proteomes" id="UP000292423"/>
    </source>
</evidence>
<dbReference type="PROSITE" id="PS51257">
    <property type="entry name" value="PROKAR_LIPOPROTEIN"/>
    <property type="match status" value="1"/>
</dbReference>
<evidence type="ECO:0000256" key="1">
    <source>
        <dbReference type="SAM" id="SignalP"/>
    </source>
</evidence>
<organism evidence="2 3">
    <name type="scientific">Fluviicoccus keumensis</name>
    <dbReference type="NCBI Taxonomy" id="1435465"/>
    <lineage>
        <taxon>Bacteria</taxon>
        <taxon>Pseudomonadati</taxon>
        <taxon>Pseudomonadota</taxon>
        <taxon>Gammaproteobacteria</taxon>
        <taxon>Moraxellales</taxon>
        <taxon>Moraxellaceae</taxon>
        <taxon>Fluviicoccus</taxon>
    </lineage>
</organism>
<keyword evidence="1" id="KW-0732">Signal</keyword>
<proteinExistence type="predicted"/>
<dbReference type="EMBL" id="SHKX01000011">
    <property type="protein sequence ID" value="RZU47163.1"/>
    <property type="molecule type" value="Genomic_DNA"/>
</dbReference>
<reference evidence="2 3" key="1">
    <citation type="submission" date="2019-02" db="EMBL/GenBank/DDBJ databases">
        <title>Genomic Encyclopedia of Type Strains, Phase IV (KMG-IV): sequencing the most valuable type-strain genomes for metagenomic binning, comparative biology and taxonomic classification.</title>
        <authorList>
            <person name="Goeker M."/>
        </authorList>
    </citation>
    <scope>NUCLEOTIDE SEQUENCE [LARGE SCALE GENOMIC DNA]</scope>
    <source>
        <strain evidence="2 3">DSM 105135</strain>
    </source>
</reference>
<evidence type="ECO:0000313" key="2">
    <source>
        <dbReference type="EMBL" id="RZU47163.1"/>
    </source>
</evidence>
<protein>
    <recommendedName>
        <fullName evidence="4">Lipoprotein</fullName>
    </recommendedName>
</protein>
<sequence length="84" mass="9642">MYKLLLITGALLLSACSRSDFAQFKSDFMDGCERSGGTEYVCNCTFDKVEKHYGKEKIEHFQKTQNPPISMLEFTGQARMECMR</sequence>
<accession>A0A4Q7ZB43</accession>
<keyword evidence="3" id="KW-1185">Reference proteome</keyword>
<comment type="caution">
    <text evidence="2">The sequence shown here is derived from an EMBL/GenBank/DDBJ whole genome shotgun (WGS) entry which is preliminary data.</text>
</comment>
<dbReference type="RefSeq" id="WP_130412412.1">
    <property type="nucleotide sequence ID" value="NZ_SHKX01000011.1"/>
</dbReference>
<dbReference type="Proteomes" id="UP000292423">
    <property type="component" value="Unassembled WGS sequence"/>
</dbReference>
<name>A0A4Q7ZB43_9GAMM</name>
<feature type="signal peptide" evidence="1">
    <location>
        <begin position="1"/>
        <end position="22"/>
    </location>
</feature>
<dbReference type="AlphaFoldDB" id="A0A4Q7ZB43"/>
<gene>
    <name evidence="2" type="ORF">EV700_1556</name>
</gene>
<dbReference type="OrthoDB" id="6636552at2"/>
<feature type="chain" id="PRO_5020577527" description="Lipoprotein" evidence="1">
    <location>
        <begin position="23"/>
        <end position="84"/>
    </location>
</feature>